<reference evidence="1" key="1">
    <citation type="submission" date="2022-07" db="EMBL/GenBank/DDBJ databases">
        <title>Genome Sequence of Phlebia brevispora.</title>
        <authorList>
            <person name="Buettner E."/>
        </authorList>
    </citation>
    <scope>NUCLEOTIDE SEQUENCE</scope>
    <source>
        <strain evidence="1">MPL23</strain>
    </source>
</reference>
<accession>A0ACC1RUT7</accession>
<comment type="caution">
    <text evidence="1">The sequence shown here is derived from an EMBL/GenBank/DDBJ whole genome shotgun (WGS) entry which is preliminary data.</text>
</comment>
<gene>
    <name evidence="1" type="ORF">NM688_g8365</name>
</gene>
<evidence type="ECO:0000313" key="1">
    <source>
        <dbReference type="EMBL" id="KAJ3525697.1"/>
    </source>
</evidence>
<evidence type="ECO:0000313" key="2">
    <source>
        <dbReference type="Proteomes" id="UP001148662"/>
    </source>
</evidence>
<name>A0ACC1RUT7_9APHY</name>
<keyword evidence="2" id="KW-1185">Reference proteome</keyword>
<proteinExistence type="predicted"/>
<dbReference type="EMBL" id="JANHOG010002226">
    <property type="protein sequence ID" value="KAJ3525697.1"/>
    <property type="molecule type" value="Genomic_DNA"/>
</dbReference>
<protein>
    <submittedName>
        <fullName evidence="1">Uncharacterized protein</fullName>
    </submittedName>
</protein>
<sequence length="507" mass="54349">MSSRPDNSLLVLDALELVVKDILAEAEKHRRGKLCNSRRVLALGTADPSEGPSKLGGVIRTSPPSRSNARHSFTLPLFITMVLVKLLSRTSDKSAKTDVQSTVGPDGCLAEPAPPLPVTASSQPSADTRPSVSIYSSDTRQEAPVLDLPAVVTAELTIASAELTQDADDELKPPTTRPRRFSWLGLSLFNGNAQEEHKPALSGDEEQKKKVLVSEDRVKRAFKIASADRRARESAVIVRSLIVGQNAITIAESKPKPVTKAKMSKVKAELLQPKKANRVIAHLRALPSSSESLPPVNKLDASQGLASAAHPIHAVCLPLTDAAANEEHFSKLTVEELAAGGAPQETTERALNLEATMAQVASVYNSSIGQLTTMFAEMHVVNFAVAGTAVEPVSDSTPAETIVKDVEEMTPEVMSLGYATGKVLLPDHSGIHPPTDRMSVLTYWWGFEIVMPPPSIEYLSQAPSIVHSAINVLTALSVLDGGVREILPKRIMGKALFARLHGSYLPL</sequence>
<dbReference type="Proteomes" id="UP001148662">
    <property type="component" value="Unassembled WGS sequence"/>
</dbReference>
<organism evidence="1 2">
    <name type="scientific">Phlebia brevispora</name>
    <dbReference type="NCBI Taxonomy" id="194682"/>
    <lineage>
        <taxon>Eukaryota</taxon>
        <taxon>Fungi</taxon>
        <taxon>Dikarya</taxon>
        <taxon>Basidiomycota</taxon>
        <taxon>Agaricomycotina</taxon>
        <taxon>Agaricomycetes</taxon>
        <taxon>Polyporales</taxon>
        <taxon>Meruliaceae</taxon>
        <taxon>Phlebia</taxon>
    </lineage>
</organism>